<feature type="non-terminal residue" evidence="2">
    <location>
        <position position="1"/>
    </location>
</feature>
<dbReference type="InterPro" id="IPR007345">
    <property type="entry name" value="Polysacch_pyruvyl_Trfase"/>
</dbReference>
<dbReference type="EMBL" id="DSEC01000588">
    <property type="protein sequence ID" value="HER44414.1"/>
    <property type="molecule type" value="Genomic_DNA"/>
</dbReference>
<name>A0A7V2AWC4_UNCEI</name>
<dbReference type="AlphaFoldDB" id="A0A7V2AWC4"/>
<protein>
    <submittedName>
        <fullName evidence="2">Polysaccharide pyruvyl transferase family protein</fullName>
    </submittedName>
</protein>
<feature type="domain" description="Polysaccharide pyruvyl transferase" evidence="1">
    <location>
        <begin position="9"/>
        <end position="82"/>
    </location>
</feature>
<comment type="caution">
    <text evidence="2">The sequence shown here is derived from an EMBL/GenBank/DDBJ whole genome shotgun (WGS) entry which is preliminary data.</text>
</comment>
<evidence type="ECO:0000313" key="2">
    <source>
        <dbReference type="EMBL" id="HER44414.1"/>
    </source>
</evidence>
<sequence length="151" mass="16588">SDLFLIPHVTGVPSNDDYLFMADVLEAIGRRDRERITLVPPVLNGAETKWVIARMSVFAGARTHSTIAALSSGVPTISLAYSMKARGINRDIYGHLDWCIEPGEITPGLVAETFDRMSRERERVAARLRDAIPVMEKRALSAGEILKGILG</sequence>
<dbReference type="Proteomes" id="UP000886069">
    <property type="component" value="Unassembled WGS sequence"/>
</dbReference>
<gene>
    <name evidence="2" type="ORF">ENO08_08140</name>
</gene>
<dbReference type="GO" id="GO:0016740">
    <property type="term" value="F:transferase activity"/>
    <property type="evidence" value="ECO:0007669"/>
    <property type="project" value="UniProtKB-KW"/>
</dbReference>
<organism evidence="2">
    <name type="scientific">Eiseniibacteriota bacterium</name>
    <dbReference type="NCBI Taxonomy" id="2212470"/>
    <lineage>
        <taxon>Bacteria</taxon>
        <taxon>Candidatus Eiseniibacteriota</taxon>
    </lineage>
</organism>
<keyword evidence="2" id="KW-0808">Transferase</keyword>
<accession>A0A7V2AWC4</accession>
<evidence type="ECO:0000259" key="1">
    <source>
        <dbReference type="Pfam" id="PF04230"/>
    </source>
</evidence>
<proteinExistence type="predicted"/>
<reference evidence="2" key="1">
    <citation type="journal article" date="2020" name="mSystems">
        <title>Genome- and Community-Level Interaction Insights into Carbon Utilization and Element Cycling Functions of Hydrothermarchaeota in Hydrothermal Sediment.</title>
        <authorList>
            <person name="Zhou Z."/>
            <person name="Liu Y."/>
            <person name="Xu W."/>
            <person name="Pan J."/>
            <person name="Luo Z.H."/>
            <person name="Li M."/>
        </authorList>
    </citation>
    <scope>NUCLEOTIDE SEQUENCE [LARGE SCALE GENOMIC DNA]</scope>
    <source>
        <strain evidence="2">SpSt-1233</strain>
    </source>
</reference>
<dbReference type="Pfam" id="PF04230">
    <property type="entry name" value="PS_pyruv_trans"/>
    <property type="match status" value="1"/>
</dbReference>